<dbReference type="Proteomes" id="UP000468638">
    <property type="component" value="Unassembled WGS sequence"/>
</dbReference>
<dbReference type="FunFam" id="3.40.50.300:FF:000006">
    <property type="entry name" value="DNA-binding transcriptional regulator NtrC"/>
    <property type="match status" value="1"/>
</dbReference>
<dbReference type="PROSITE" id="PS50045">
    <property type="entry name" value="SIGMA54_INTERACT_4"/>
    <property type="match status" value="1"/>
</dbReference>
<evidence type="ECO:0000256" key="1">
    <source>
        <dbReference type="ARBA" id="ARBA00022741"/>
    </source>
</evidence>
<keyword evidence="4" id="KW-0238">DNA-binding</keyword>
<dbReference type="SMART" id="SM00382">
    <property type="entry name" value="AAA"/>
    <property type="match status" value="1"/>
</dbReference>
<accession>A0A6I4ZVZ4</accession>
<comment type="caution">
    <text evidence="7">The sequence shown here is derived from an EMBL/GenBank/DDBJ whole genome shotgun (WGS) entry which is preliminary data.</text>
</comment>
<dbReference type="Gene3D" id="3.30.450.20">
    <property type="entry name" value="PAS domain"/>
    <property type="match status" value="1"/>
</dbReference>
<dbReference type="InterPro" id="IPR003593">
    <property type="entry name" value="AAA+_ATPase"/>
</dbReference>
<proteinExistence type="predicted"/>
<evidence type="ECO:0000256" key="5">
    <source>
        <dbReference type="ARBA" id="ARBA00023163"/>
    </source>
</evidence>
<dbReference type="PANTHER" id="PTHR32071:SF57">
    <property type="entry name" value="C4-DICARBOXYLATE TRANSPORT TRANSCRIPTIONAL REGULATORY PROTEIN DCTD"/>
    <property type="match status" value="1"/>
</dbReference>
<dbReference type="InterPro" id="IPR025943">
    <property type="entry name" value="Sigma_54_int_dom_ATP-bd_2"/>
</dbReference>
<dbReference type="Pfam" id="PF00158">
    <property type="entry name" value="Sigma54_activat"/>
    <property type="match status" value="1"/>
</dbReference>
<dbReference type="Gene3D" id="3.30.450.40">
    <property type="match status" value="1"/>
</dbReference>
<dbReference type="Gene3D" id="1.10.8.60">
    <property type="match status" value="1"/>
</dbReference>
<keyword evidence="1" id="KW-0547">Nucleotide-binding</keyword>
<dbReference type="Gene3D" id="1.10.10.60">
    <property type="entry name" value="Homeodomain-like"/>
    <property type="match status" value="1"/>
</dbReference>
<reference evidence="7 8" key="1">
    <citation type="submission" date="2019-11" db="EMBL/GenBank/DDBJ databases">
        <title>Genome sequences of 17 halophilic strains isolated from different environments.</title>
        <authorList>
            <person name="Furrow R.E."/>
        </authorList>
    </citation>
    <scope>NUCLEOTIDE SEQUENCE [LARGE SCALE GENOMIC DNA]</scope>
    <source>
        <strain evidence="7 8">22514_16_FS</strain>
    </source>
</reference>
<dbReference type="InterPro" id="IPR029016">
    <property type="entry name" value="GAF-like_dom_sf"/>
</dbReference>
<dbReference type="InterPro" id="IPR000014">
    <property type="entry name" value="PAS"/>
</dbReference>
<evidence type="ECO:0000313" key="8">
    <source>
        <dbReference type="Proteomes" id="UP000468638"/>
    </source>
</evidence>
<name>A0A6I4ZVZ4_9BACI</name>
<sequence length="605" mass="68598">MYTALQVERDVFMFKLMNIQSEVQKIAEAIASVLKIEVEIANERFYRVAGTGRTKSGILRKMEGDFVYKSAIRTGGPIIIEEPGFQEVCKRCAFYQHCPETGEICTPIKLDDQVIGVIGLLAFDEAQRSRLFENVEEILFFLNKMADLIASKVSEHQMINDLLGNEEKLTKMINMADEGIMILDQNDSIKELNDKVKDLLHVKNPHEIPNNTIERIQQFIEHSENGEKEKITLSVDDQEKHFFISSQHFEVSQSLYTNMVILKDVNDIKRLADISDGEDRTVFSQIVGNSTQMKELKDYVYKVSRFNSNVLIQGESGTGKEEFAQAIHRASNRASKPFVTVNCGAIPENLLESELFGYDAGAFTGASKNGKKGKFELAEKGTIFLDEISEMPLHLQVKLLRAIQEREIERLGGNRSISIDVRIITATNSNIQQLVEEGTFREDLFYRLNVVPIVLPPLRSRKEDIVSLTSYFISLFNEQFGSSVLGVGQDVEDVMVSYSWPGNIRELKNFVEYLFNFISEGYITLDNAEEYIEKKLSVNNIQNEGQHAITVQSFSLDDMEEKMISEALIHVRQNGGKIEDACSLLGIGRATLFRKINKYNIEVSK</sequence>
<dbReference type="InterPro" id="IPR027417">
    <property type="entry name" value="P-loop_NTPase"/>
</dbReference>
<dbReference type="InterPro" id="IPR009057">
    <property type="entry name" value="Homeodomain-like_sf"/>
</dbReference>
<dbReference type="CDD" id="cd00009">
    <property type="entry name" value="AAA"/>
    <property type="match status" value="1"/>
</dbReference>
<dbReference type="GO" id="GO:0005524">
    <property type="term" value="F:ATP binding"/>
    <property type="evidence" value="ECO:0007669"/>
    <property type="project" value="UniProtKB-KW"/>
</dbReference>
<evidence type="ECO:0000256" key="4">
    <source>
        <dbReference type="ARBA" id="ARBA00023125"/>
    </source>
</evidence>
<dbReference type="GO" id="GO:0043565">
    <property type="term" value="F:sequence-specific DNA binding"/>
    <property type="evidence" value="ECO:0007669"/>
    <property type="project" value="InterPro"/>
</dbReference>
<protein>
    <submittedName>
        <fullName evidence="7">AAA domain-containing protein</fullName>
    </submittedName>
</protein>
<dbReference type="InterPro" id="IPR025662">
    <property type="entry name" value="Sigma_54_int_dom_ATP-bd_1"/>
</dbReference>
<dbReference type="AlphaFoldDB" id="A0A6I4ZVZ4"/>
<dbReference type="PROSITE" id="PS00688">
    <property type="entry name" value="SIGMA54_INTERACT_3"/>
    <property type="match status" value="1"/>
</dbReference>
<dbReference type="SUPFAM" id="SSF52540">
    <property type="entry name" value="P-loop containing nucleoside triphosphate hydrolases"/>
    <property type="match status" value="1"/>
</dbReference>
<gene>
    <name evidence="7" type="ORF">GLW05_12035</name>
</gene>
<dbReference type="Pfam" id="PF02954">
    <property type="entry name" value="HTH_8"/>
    <property type="match status" value="1"/>
</dbReference>
<dbReference type="PANTHER" id="PTHR32071">
    <property type="entry name" value="TRANSCRIPTIONAL REGULATORY PROTEIN"/>
    <property type="match status" value="1"/>
</dbReference>
<evidence type="ECO:0000256" key="2">
    <source>
        <dbReference type="ARBA" id="ARBA00022840"/>
    </source>
</evidence>
<evidence type="ECO:0000256" key="3">
    <source>
        <dbReference type="ARBA" id="ARBA00023015"/>
    </source>
</evidence>
<dbReference type="EMBL" id="WMEQ01000008">
    <property type="protein sequence ID" value="MYL34328.1"/>
    <property type="molecule type" value="Genomic_DNA"/>
</dbReference>
<dbReference type="InterPro" id="IPR002197">
    <property type="entry name" value="HTH_Fis"/>
</dbReference>
<dbReference type="SUPFAM" id="SSF55781">
    <property type="entry name" value="GAF domain-like"/>
    <property type="match status" value="1"/>
</dbReference>
<dbReference type="PROSITE" id="PS00675">
    <property type="entry name" value="SIGMA54_INTERACT_1"/>
    <property type="match status" value="1"/>
</dbReference>
<organism evidence="7 8">
    <name type="scientific">Pontibacillus yanchengensis</name>
    <dbReference type="NCBI Taxonomy" id="462910"/>
    <lineage>
        <taxon>Bacteria</taxon>
        <taxon>Bacillati</taxon>
        <taxon>Bacillota</taxon>
        <taxon>Bacilli</taxon>
        <taxon>Bacillales</taxon>
        <taxon>Bacillaceae</taxon>
        <taxon>Pontibacillus</taxon>
    </lineage>
</organism>
<dbReference type="Pfam" id="PF13188">
    <property type="entry name" value="PAS_8"/>
    <property type="match status" value="1"/>
</dbReference>
<dbReference type="PROSITE" id="PS00676">
    <property type="entry name" value="SIGMA54_INTERACT_2"/>
    <property type="match status" value="1"/>
</dbReference>
<dbReference type="SUPFAM" id="SSF46689">
    <property type="entry name" value="Homeodomain-like"/>
    <property type="match status" value="1"/>
</dbReference>
<keyword evidence="5" id="KW-0804">Transcription</keyword>
<dbReference type="GO" id="GO:0006355">
    <property type="term" value="P:regulation of DNA-templated transcription"/>
    <property type="evidence" value="ECO:0007669"/>
    <property type="project" value="InterPro"/>
</dbReference>
<feature type="domain" description="Sigma-54 factor interaction" evidence="6">
    <location>
        <begin position="286"/>
        <end position="516"/>
    </location>
</feature>
<dbReference type="Gene3D" id="3.40.50.300">
    <property type="entry name" value="P-loop containing nucleotide triphosphate hydrolases"/>
    <property type="match status" value="1"/>
</dbReference>
<dbReference type="Pfam" id="PF25601">
    <property type="entry name" value="AAA_lid_14"/>
    <property type="match status" value="1"/>
</dbReference>
<dbReference type="InterPro" id="IPR058031">
    <property type="entry name" value="AAA_lid_NorR"/>
</dbReference>
<keyword evidence="3" id="KW-0805">Transcription regulation</keyword>
<keyword evidence="2" id="KW-0067">ATP-binding</keyword>
<evidence type="ECO:0000259" key="6">
    <source>
        <dbReference type="PROSITE" id="PS50045"/>
    </source>
</evidence>
<dbReference type="InterPro" id="IPR025944">
    <property type="entry name" value="Sigma_54_int_dom_CS"/>
</dbReference>
<dbReference type="InterPro" id="IPR002078">
    <property type="entry name" value="Sigma_54_int"/>
</dbReference>
<evidence type="ECO:0000313" key="7">
    <source>
        <dbReference type="EMBL" id="MYL34328.1"/>
    </source>
</evidence>